<sequence length="194" mass="21587">MNENVIWNDGDDSKIVQSGTHIGDVVFNSGPGAEPRGVGENPVFAVAGYFPASKVTLAADRRSTVAVGGQVVVNLQSRPLDRAVILDRIRAVVLARRSPRPAFEEFRPGGSMPPRHFDVHLDDDPPRVEARGADFPFKISAEDPEQFRITVLLLENEVHWRLELDWTYLDRQGTTVIDDGGKPFETYPVGRARW</sequence>
<dbReference type="RefSeq" id="WP_139097721.1">
    <property type="nucleotide sequence ID" value="NZ_VDFW01000013.1"/>
</dbReference>
<comment type="caution">
    <text evidence="1">The sequence shown here is derived from an EMBL/GenBank/DDBJ whole genome shotgun (WGS) entry which is preliminary data.</text>
</comment>
<gene>
    <name evidence="1" type="ORF">FG385_17010</name>
</gene>
<evidence type="ECO:0000313" key="1">
    <source>
        <dbReference type="EMBL" id="TNC24933.1"/>
    </source>
</evidence>
<dbReference type="EMBL" id="VDFW01000013">
    <property type="protein sequence ID" value="TNC24933.1"/>
    <property type="molecule type" value="Genomic_DNA"/>
</dbReference>
<dbReference type="OrthoDB" id="3359627at2"/>
<proteinExistence type="predicted"/>
<dbReference type="Proteomes" id="UP000305546">
    <property type="component" value="Unassembled WGS sequence"/>
</dbReference>
<protein>
    <submittedName>
        <fullName evidence="1">Uncharacterized protein</fullName>
    </submittedName>
</protein>
<dbReference type="AlphaFoldDB" id="A0A5C4M121"/>
<accession>A0A5C4M121</accession>
<name>A0A5C4M121_9PSEU</name>
<organism evidence="1 2">
    <name type="scientific">Amycolatopsis alkalitolerans</name>
    <dbReference type="NCBI Taxonomy" id="2547244"/>
    <lineage>
        <taxon>Bacteria</taxon>
        <taxon>Bacillati</taxon>
        <taxon>Actinomycetota</taxon>
        <taxon>Actinomycetes</taxon>
        <taxon>Pseudonocardiales</taxon>
        <taxon>Pseudonocardiaceae</taxon>
        <taxon>Amycolatopsis</taxon>
    </lineage>
</organism>
<reference evidence="1 2" key="1">
    <citation type="submission" date="2019-06" db="EMBL/GenBank/DDBJ databases">
        <title>Amycolatopsis alkalitolerans sp. nov., isolated from Gastrodia elata Blume.</title>
        <authorList>
            <person name="Narsing Rao M.P."/>
            <person name="Li W.J."/>
        </authorList>
    </citation>
    <scope>NUCLEOTIDE SEQUENCE [LARGE SCALE GENOMIC DNA]</scope>
    <source>
        <strain evidence="1 2">SYSUP0005</strain>
    </source>
</reference>
<keyword evidence="2" id="KW-1185">Reference proteome</keyword>
<evidence type="ECO:0000313" key="2">
    <source>
        <dbReference type="Proteomes" id="UP000305546"/>
    </source>
</evidence>